<sequence>MDKIKCECGHLNPHGTIICESCGKPLGNENDDKTLLNMRYEGVARRSQTYKSNIIDKIWMFFSSVKVGIWIIVILLVASIFGTIFPQQFYIGGENPAVFYQEEYGTLGELYYQLGFHNLYSSWWYMALIAALGVSLIIASLDRAVPLYRALKKQRITRHQNFMKRQRVFGFSKITNIDEQFDVLKARLKAKKYNVREENGNLVAEKGRFSRWGPYVNHLGIILFLVGCMLRYFPGFYVDEHVWVREGEYTVVPGTNQELYIGNEQFIIEFYDPDDEIFRDSIERAEGTVVKTYQTNAVLYEADPDAPVGVVGDLEEVARSEIRVNEPLKYKGFNFYQLDYKMNELQNMSFTVENKETGERFGRLDIDLNDPEKVYDLGDGYTVTIIEYFPNYYLNSNNEPATRSSIPDNPAFIFNTVTPLTPEGERSFVGIMQNYELPGTGQAVADVDHEFKLSFIDVDMSNVTGLGVRKDLTLPLLIAGGTIFMIGLIQGSYWAHRRIWFQRMNGEVWIAGHTNKNWLTLRTDIKEVIKDTGLLEPVDQAEEKEKQDEIENQKRNQEG</sequence>
<dbReference type="RefSeq" id="WP_003324494.1">
    <property type="nucleotide sequence ID" value="NZ_ALPT02000008.1"/>
</dbReference>
<evidence type="ECO:0000259" key="8">
    <source>
        <dbReference type="Pfam" id="PF05140"/>
    </source>
</evidence>
<dbReference type="Proteomes" id="UP000297014">
    <property type="component" value="Unassembled WGS sequence"/>
</dbReference>
<reference evidence="10 12" key="2">
    <citation type="submission" date="2014-01" db="EMBL/GenBank/DDBJ databases">
        <title>Draft genome sequencing of Bacillus alcalophilus CGMCC 1.3604.</title>
        <authorList>
            <person name="Yang J."/>
            <person name="Diao L."/>
            <person name="Yang S."/>
        </authorList>
    </citation>
    <scope>NUCLEOTIDE SEQUENCE [LARGE SCALE GENOMIC DNA]</scope>
    <source>
        <strain evidence="10 12">CGMCC 1.3604</strain>
    </source>
</reference>
<feature type="region of interest" description="Disordered" evidence="6">
    <location>
        <begin position="536"/>
        <end position="559"/>
    </location>
</feature>
<organism evidence="9 11">
    <name type="scientific">Alkalihalobacillus alcalophilus ATCC 27647 = CGMCC 1.3604</name>
    <dbReference type="NCBI Taxonomy" id="1218173"/>
    <lineage>
        <taxon>Bacteria</taxon>
        <taxon>Bacillati</taxon>
        <taxon>Bacillota</taxon>
        <taxon>Bacilli</taxon>
        <taxon>Bacillales</taxon>
        <taxon>Bacillaceae</taxon>
        <taxon>Alkalihalobacillus</taxon>
    </lineage>
</organism>
<dbReference type="STRING" id="1218173.BALCAV_0203435"/>
<dbReference type="AlphaFoldDB" id="A0A094YYD8"/>
<comment type="subcellular location">
    <subcellularLocation>
        <location evidence="1">Membrane</location>
        <topology evidence="1">Multi-pass membrane protein</topology>
    </subcellularLocation>
</comment>
<dbReference type="GO" id="GO:0016020">
    <property type="term" value="C:membrane"/>
    <property type="evidence" value="ECO:0007669"/>
    <property type="project" value="UniProtKB-SubCell"/>
</dbReference>
<dbReference type="Proteomes" id="UP000002754">
    <property type="component" value="Unassembled WGS sequence"/>
</dbReference>
<evidence type="ECO:0000313" key="11">
    <source>
        <dbReference type="Proteomes" id="UP000002754"/>
    </source>
</evidence>
<feature type="transmembrane region" description="Helical" evidence="7">
    <location>
        <begin position="123"/>
        <end position="145"/>
    </location>
</feature>
<feature type="transmembrane region" description="Helical" evidence="7">
    <location>
        <begin position="67"/>
        <end position="85"/>
    </location>
</feature>
<keyword evidence="3" id="KW-0201">Cytochrome c-type biogenesis</keyword>
<dbReference type="EMBL" id="JALP01000256">
    <property type="protein sequence ID" value="THG89185.1"/>
    <property type="molecule type" value="Genomic_DNA"/>
</dbReference>
<reference evidence="9 11" key="1">
    <citation type="journal article" date="2014" name="Genome Announc.">
        <title>Draft Genome Sequence of Bacillus alcalophilus AV1934, a Classic Alkaliphile Isolated from Human Feces in 1934.</title>
        <authorList>
            <person name="Attie O."/>
            <person name="Jayaprakash A."/>
            <person name="Shah H."/>
            <person name="Paulsen I.T."/>
            <person name="Morino M."/>
            <person name="Takahashi Y."/>
            <person name="Narumi I."/>
            <person name="Sachidanandam R."/>
            <person name="Satoh K."/>
            <person name="Ito M."/>
            <person name="Krulwich T.A."/>
        </authorList>
    </citation>
    <scope>NUCLEOTIDE SEQUENCE [LARGE SCALE GENOMIC DNA]</scope>
    <source>
        <strain evidence="9 11">AV1934</strain>
    </source>
</reference>
<dbReference type="EMBL" id="ALPT02000008">
    <property type="protein sequence ID" value="KGA98552.1"/>
    <property type="molecule type" value="Genomic_DNA"/>
</dbReference>
<keyword evidence="2 7" id="KW-0812">Transmembrane</keyword>
<evidence type="ECO:0000313" key="9">
    <source>
        <dbReference type="EMBL" id="KGA98552.1"/>
    </source>
</evidence>
<evidence type="ECO:0000256" key="1">
    <source>
        <dbReference type="ARBA" id="ARBA00004141"/>
    </source>
</evidence>
<name>A0A094YYD8_ALKAL</name>
<dbReference type="PANTHER" id="PTHR31566:SF0">
    <property type="entry name" value="CYTOCHROME C BIOGENESIS PROTEIN CCS1, CHLOROPLASTIC"/>
    <property type="match status" value="1"/>
</dbReference>
<accession>A0A094YYD8</accession>
<keyword evidence="5 7" id="KW-0472">Membrane</keyword>
<feature type="transmembrane region" description="Helical" evidence="7">
    <location>
        <begin position="215"/>
        <end position="233"/>
    </location>
</feature>
<dbReference type="Pfam" id="PF05140">
    <property type="entry name" value="ResB"/>
    <property type="match status" value="1"/>
</dbReference>
<evidence type="ECO:0000256" key="3">
    <source>
        <dbReference type="ARBA" id="ARBA00022748"/>
    </source>
</evidence>
<comment type="caution">
    <text evidence="9">The sequence shown here is derived from an EMBL/GenBank/DDBJ whole genome shotgun (WGS) entry which is preliminary data.</text>
</comment>
<gene>
    <name evidence="10" type="ORF">AJ85_19220</name>
    <name evidence="9" type="ORF">BALCAV_0203435</name>
</gene>
<feature type="compositionally biased region" description="Basic and acidic residues" evidence="6">
    <location>
        <begin position="541"/>
        <end position="559"/>
    </location>
</feature>
<evidence type="ECO:0000256" key="7">
    <source>
        <dbReference type="SAM" id="Phobius"/>
    </source>
</evidence>
<dbReference type="InterPro" id="IPR007816">
    <property type="entry name" value="ResB-like_domain"/>
</dbReference>
<evidence type="ECO:0000256" key="5">
    <source>
        <dbReference type="ARBA" id="ARBA00023136"/>
    </source>
</evidence>
<dbReference type="eggNOG" id="COG1333">
    <property type="taxonomic scope" value="Bacteria"/>
</dbReference>
<dbReference type="InterPro" id="IPR023494">
    <property type="entry name" value="Cyt_c_bgen_Ccs1/CcsB/ResB"/>
</dbReference>
<keyword evidence="11" id="KW-1185">Reference proteome</keyword>
<evidence type="ECO:0000256" key="2">
    <source>
        <dbReference type="ARBA" id="ARBA00022692"/>
    </source>
</evidence>
<evidence type="ECO:0000256" key="4">
    <source>
        <dbReference type="ARBA" id="ARBA00022989"/>
    </source>
</evidence>
<proteinExistence type="predicted"/>
<keyword evidence="4 7" id="KW-1133">Transmembrane helix</keyword>
<dbReference type="PANTHER" id="PTHR31566">
    <property type="entry name" value="CYTOCHROME C BIOGENESIS PROTEIN CCS1, CHLOROPLASTIC"/>
    <property type="match status" value="1"/>
</dbReference>
<feature type="domain" description="ResB-like" evidence="8">
    <location>
        <begin position="65"/>
        <end position="525"/>
    </location>
</feature>
<protein>
    <submittedName>
        <fullName evidence="9">Cytochrome C biogenesis protein</fullName>
    </submittedName>
</protein>
<feature type="transmembrane region" description="Helical" evidence="7">
    <location>
        <begin position="472"/>
        <end position="495"/>
    </location>
</feature>
<evidence type="ECO:0000313" key="10">
    <source>
        <dbReference type="EMBL" id="THG89185.1"/>
    </source>
</evidence>
<evidence type="ECO:0000256" key="6">
    <source>
        <dbReference type="SAM" id="MobiDB-lite"/>
    </source>
</evidence>
<evidence type="ECO:0000313" key="12">
    <source>
        <dbReference type="Proteomes" id="UP000297014"/>
    </source>
</evidence>
<dbReference type="GO" id="GO:0017004">
    <property type="term" value="P:cytochrome complex assembly"/>
    <property type="evidence" value="ECO:0007669"/>
    <property type="project" value="UniProtKB-KW"/>
</dbReference>
<dbReference type="OrthoDB" id="9770923at2"/>